<dbReference type="AlphaFoldDB" id="A0A7W6CIX8"/>
<evidence type="ECO:0000313" key="2">
    <source>
        <dbReference type="Proteomes" id="UP000548867"/>
    </source>
</evidence>
<organism evidence="1 2">
    <name type="scientific">Novosphingobium sediminicola</name>
    <dbReference type="NCBI Taxonomy" id="563162"/>
    <lineage>
        <taxon>Bacteria</taxon>
        <taxon>Pseudomonadati</taxon>
        <taxon>Pseudomonadota</taxon>
        <taxon>Alphaproteobacteria</taxon>
        <taxon>Sphingomonadales</taxon>
        <taxon>Sphingomonadaceae</taxon>
        <taxon>Novosphingobium</taxon>
    </lineage>
</organism>
<gene>
    <name evidence="1" type="ORF">GGR38_003223</name>
</gene>
<sequence>MARRKPDQRVSTIFKLKRSQATLDFVDVDVELDTKVFISPRALSLMQTDWGDGCVSLVQNFFETVLQHIKAGNHGAAEALLRELREPNETHLGMSRGKSRGRALGEGSAHDVWGALSQSAAAKSGLVQDLEDTVLLIPGIGVDIVSDISTNIIRGPLIEYTQEQCRQLSIPLEEGVPSGPMWHAGRREWITQFVELPVTKVGKLLLVPKAIVRRTPLFNMQEYYRHYLLEHMQREELKAGSALIKIVKKQPKVYKTDLIEKYGGDKKAAIEQTVKYPQILDEYRRDVGKRPFLPLSHEDFDNVEGMPPVDWDKLLKDVTSLPTGKDDASKYEKAIEALLTALLYPDLVSPVYQSELHQGRKRIDIRYTNMAGAGFFAWLAKHYTAPHVFIECKNYGNEIANPELDQISSRFGRSRGEFGIIICRKFKNKALFQQRCRDTALDGRGYVIALDDDDLAVLVEARKVEDENTYRKLPLLQGRFDALIS</sequence>
<dbReference type="Proteomes" id="UP000548867">
    <property type="component" value="Unassembled WGS sequence"/>
</dbReference>
<accession>A0A7W6CIX8</accession>
<keyword evidence="2" id="KW-1185">Reference proteome</keyword>
<evidence type="ECO:0000313" key="1">
    <source>
        <dbReference type="EMBL" id="MBB3956265.1"/>
    </source>
</evidence>
<name>A0A7W6CIX8_9SPHN</name>
<dbReference type="RefSeq" id="WP_183627166.1">
    <property type="nucleotide sequence ID" value="NZ_JACIDX010000012.1"/>
</dbReference>
<dbReference type="EMBL" id="JACIDX010000012">
    <property type="protein sequence ID" value="MBB3956265.1"/>
    <property type="molecule type" value="Genomic_DNA"/>
</dbReference>
<reference evidence="1 2" key="1">
    <citation type="submission" date="2020-08" db="EMBL/GenBank/DDBJ databases">
        <title>Genomic Encyclopedia of Type Strains, Phase IV (KMG-IV): sequencing the most valuable type-strain genomes for metagenomic binning, comparative biology and taxonomic classification.</title>
        <authorList>
            <person name="Goeker M."/>
        </authorList>
    </citation>
    <scope>NUCLEOTIDE SEQUENCE [LARGE SCALE GENOMIC DNA]</scope>
    <source>
        <strain evidence="1 2">DSM 27057</strain>
    </source>
</reference>
<evidence type="ECO:0008006" key="3">
    <source>
        <dbReference type="Google" id="ProtNLM"/>
    </source>
</evidence>
<protein>
    <recommendedName>
        <fullName evidence="3">Restriction endonuclease type IV Mrr domain-containing protein</fullName>
    </recommendedName>
</protein>
<comment type="caution">
    <text evidence="1">The sequence shown here is derived from an EMBL/GenBank/DDBJ whole genome shotgun (WGS) entry which is preliminary data.</text>
</comment>
<proteinExistence type="predicted"/>